<name>S4NME7_9NEOP</name>
<dbReference type="AlphaFoldDB" id="S4NME7"/>
<evidence type="ECO:0000313" key="1">
    <source>
        <dbReference type="EMBL" id="JAA78234.1"/>
    </source>
</evidence>
<reference evidence="1" key="1">
    <citation type="journal article" date="2013" name="BMC Genomics">
        <title>Unscrambling butterfly oogenesis.</title>
        <authorList>
            <person name="Carter J.M."/>
            <person name="Baker S.C."/>
            <person name="Pink R."/>
            <person name="Carter D.R."/>
            <person name="Collins A."/>
            <person name="Tomlin J."/>
            <person name="Gibbs M."/>
            <person name="Breuker C.J."/>
        </authorList>
    </citation>
    <scope>NUCLEOTIDE SEQUENCE</scope>
    <source>
        <tissue evidence="1">Ovary</tissue>
    </source>
</reference>
<organism evidence="1">
    <name type="scientific">Pararge aegeria</name>
    <name type="common">speckled wood butterfly</name>
    <dbReference type="NCBI Taxonomy" id="116150"/>
    <lineage>
        <taxon>Eukaryota</taxon>
        <taxon>Metazoa</taxon>
        <taxon>Ecdysozoa</taxon>
        <taxon>Arthropoda</taxon>
        <taxon>Hexapoda</taxon>
        <taxon>Insecta</taxon>
        <taxon>Pterygota</taxon>
        <taxon>Neoptera</taxon>
        <taxon>Endopterygota</taxon>
        <taxon>Lepidoptera</taxon>
        <taxon>Glossata</taxon>
        <taxon>Ditrysia</taxon>
        <taxon>Papilionoidea</taxon>
        <taxon>Nymphalidae</taxon>
        <taxon>Satyrinae</taxon>
        <taxon>Satyrini</taxon>
        <taxon>Parargina</taxon>
        <taxon>Pararge</taxon>
    </lineage>
</organism>
<accession>S4NME7</accession>
<reference evidence="1" key="2">
    <citation type="submission" date="2013-05" db="EMBL/GenBank/DDBJ databases">
        <authorList>
            <person name="Carter J.-M."/>
            <person name="Baker S.C."/>
            <person name="Pink R."/>
            <person name="Carter D.R.F."/>
            <person name="Collins A."/>
            <person name="Tomlin J."/>
            <person name="Gibbs M."/>
            <person name="Breuker C.J."/>
        </authorList>
    </citation>
    <scope>NUCLEOTIDE SEQUENCE</scope>
    <source>
        <tissue evidence="1">Ovary</tissue>
    </source>
</reference>
<protein>
    <submittedName>
        <fullName evidence="1">Uncharacterized protein</fullName>
    </submittedName>
</protein>
<dbReference type="EMBL" id="GAIX01014326">
    <property type="protein sequence ID" value="JAA78234.1"/>
    <property type="molecule type" value="Transcribed_RNA"/>
</dbReference>
<proteinExistence type="predicted"/>
<sequence length="72" mass="7948">MLGAEYNEYGQSTQATLTPMFSSPGYIKTACTNNAELVRSHSISLLGQILTTKIFAIFFVEKTPDGISFLWP</sequence>